<keyword evidence="1" id="KW-1133">Transmembrane helix</keyword>
<gene>
    <name evidence="2" type="ORF">WN944_024676</name>
</gene>
<accession>A0AAP0LND3</accession>
<dbReference type="EMBL" id="JBCGBO010000024">
    <property type="protein sequence ID" value="KAK9181539.1"/>
    <property type="molecule type" value="Genomic_DNA"/>
</dbReference>
<keyword evidence="3" id="KW-1185">Reference proteome</keyword>
<evidence type="ECO:0000313" key="2">
    <source>
        <dbReference type="EMBL" id="KAK9181539.1"/>
    </source>
</evidence>
<dbReference type="AlphaFoldDB" id="A0AAP0LND3"/>
<comment type="caution">
    <text evidence="2">The sequence shown here is derived from an EMBL/GenBank/DDBJ whole genome shotgun (WGS) entry which is preliminary data.</text>
</comment>
<sequence length="81" mass="8606">MAVGLAITSEGGQYYNGKVTPFVVLSCIVAATGGLIFGYDIGISGVNESFIGLTCCAWHDIGGFDDKYDDQLMPNSCVDRF</sequence>
<keyword evidence="1" id="KW-0812">Transmembrane</keyword>
<keyword evidence="1" id="KW-0472">Membrane</keyword>
<proteinExistence type="predicted"/>
<name>A0AAP0LND3_9ROSI</name>
<dbReference type="Proteomes" id="UP001428341">
    <property type="component" value="Unassembled WGS sequence"/>
</dbReference>
<reference evidence="2 3" key="1">
    <citation type="submission" date="2024-05" db="EMBL/GenBank/DDBJ databases">
        <title>Haplotype-resolved chromosome-level genome assembly of Huyou (Citrus changshanensis).</title>
        <authorList>
            <person name="Miao C."/>
            <person name="Chen W."/>
            <person name="Wu Y."/>
            <person name="Wang L."/>
            <person name="Zhao S."/>
            <person name="Grierson D."/>
            <person name="Xu C."/>
            <person name="Chen K."/>
        </authorList>
    </citation>
    <scope>NUCLEOTIDE SEQUENCE [LARGE SCALE GENOMIC DNA]</scope>
    <source>
        <strain evidence="2">01-14</strain>
        <tissue evidence="2">Leaf</tissue>
    </source>
</reference>
<protein>
    <submittedName>
        <fullName evidence="2">Uncharacterized protein</fullName>
    </submittedName>
</protein>
<organism evidence="2 3">
    <name type="scientific">Citrus x changshan-huyou</name>
    <dbReference type="NCBI Taxonomy" id="2935761"/>
    <lineage>
        <taxon>Eukaryota</taxon>
        <taxon>Viridiplantae</taxon>
        <taxon>Streptophyta</taxon>
        <taxon>Embryophyta</taxon>
        <taxon>Tracheophyta</taxon>
        <taxon>Spermatophyta</taxon>
        <taxon>Magnoliopsida</taxon>
        <taxon>eudicotyledons</taxon>
        <taxon>Gunneridae</taxon>
        <taxon>Pentapetalae</taxon>
        <taxon>rosids</taxon>
        <taxon>malvids</taxon>
        <taxon>Sapindales</taxon>
        <taxon>Rutaceae</taxon>
        <taxon>Aurantioideae</taxon>
        <taxon>Citrus</taxon>
    </lineage>
</organism>
<feature type="transmembrane region" description="Helical" evidence="1">
    <location>
        <begin position="19"/>
        <end position="39"/>
    </location>
</feature>
<evidence type="ECO:0000313" key="3">
    <source>
        <dbReference type="Proteomes" id="UP001428341"/>
    </source>
</evidence>
<evidence type="ECO:0000256" key="1">
    <source>
        <dbReference type="SAM" id="Phobius"/>
    </source>
</evidence>